<comment type="caution">
    <text evidence="15">The sequence shown here is derived from an EMBL/GenBank/DDBJ whole genome shotgun (WGS) entry which is preliminary data.</text>
</comment>
<evidence type="ECO:0000256" key="6">
    <source>
        <dbReference type="ARBA" id="ARBA00022725"/>
    </source>
</evidence>
<organism evidence="15 16">
    <name type="scientific">Galemys pyrenaicus</name>
    <name type="common">Iberian desman</name>
    <name type="synonym">Pyrenean desman</name>
    <dbReference type="NCBI Taxonomy" id="202257"/>
    <lineage>
        <taxon>Eukaryota</taxon>
        <taxon>Metazoa</taxon>
        <taxon>Chordata</taxon>
        <taxon>Craniata</taxon>
        <taxon>Vertebrata</taxon>
        <taxon>Euteleostomi</taxon>
        <taxon>Mammalia</taxon>
        <taxon>Eutheria</taxon>
        <taxon>Laurasiatheria</taxon>
        <taxon>Eulipotyphla</taxon>
        <taxon>Talpidae</taxon>
        <taxon>Galemys</taxon>
    </lineage>
</organism>
<evidence type="ECO:0000256" key="5">
    <source>
        <dbReference type="ARBA" id="ARBA00022692"/>
    </source>
</evidence>
<dbReference type="InterPro" id="IPR017452">
    <property type="entry name" value="GPCR_Rhodpsn_7TM"/>
</dbReference>
<feature type="transmembrane region" description="Helical" evidence="13">
    <location>
        <begin position="326"/>
        <end position="348"/>
    </location>
</feature>
<feature type="transmembrane region" description="Helical" evidence="13">
    <location>
        <begin position="775"/>
        <end position="794"/>
    </location>
</feature>
<feature type="domain" description="G-protein coupled receptors family 1 profile" evidence="14">
    <location>
        <begin position="6"/>
        <end position="255"/>
    </location>
</feature>
<evidence type="ECO:0000256" key="2">
    <source>
        <dbReference type="ARBA" id="ARBA00004651"/>
    </source>
</evidence>
<comment type="function">
    <text evidence="1">Putative odorant or sperm cell receptor.</text>
</comment>
<feature type="transmembrane region" description="Helical" evidence="13">
    <location>
        <begin position="700"/>
        <end position="723"/>
    </location>
</feature>
<accession>A0A8J5ZRW5</accession>
<evidence type="ECO:0000256" key="1">
    <source>
        <dbReference type="ARBA" id="ARBA00003929"/>
    </source>
</evidence>
<comment type="subcellular location">
    <subcellularLocation>
        <location evidence="2">Cell membrane</location>
        <topology evidence="2">Multi-pass membrane protein</topology>
    </subcellularLocation>
</comment>
<feature type="transmembrane region" description="Helical" evidence="13">
    <location>
        <begin position="57"/>
        <end position="85"/>
    </location>
</feature>
<dbReference type="GO" id="GO:0004984">
    <property type="term" value="F:olfactory receptor activity"/>
    <property type="evidence" value="ECO:0007669"/>
    <property type="project" value="InterPro"/>
</dbReference>
<evidence type="ECO:0000256" key="13">
    <source>
        <dbReference type="SAM" id="Phobius"/>
    </source>
</evidence>
<keyword evidence="6" id="KW-0552">Olfaction</keyword>
<dbReference type="OrthoDB" id="10548959at2759"/>
<feature type="transmembrane region" description="Helical" evidence="13">
    <location>
        <begin position="379"/>
        <end position="402"/>
    </location>
</feature>
<feature type="transmembrane region" description="Helical" evidence="13">
    <location>
        <begin position="237"/>
        <end position="257"/>
    </location>
</feature>
<feature type="transmembrane region" description="Helical" evidence="13">
    <location>
        <begin position="744"/>
        <end position="763"/>
    </location>
</feature>
<dbReference type="PROSITE" id="PS50262">
    <property type="entry name" value="G_PROTEIN_RECEP_F1_2"/>
    <property type="match status" value="3"/>
</dbReference>
<dbReference type="PRINTS" id="PR00237">
    <property type="entry name" value="GPCRRHODOPSN"/>
</dbReference>
<feature type="domain" description="G-protein coupled receptors family 1 profile" evidence="14">
    <location>
        <begin position="543"/>
        <end position="792"/>
    </location>
</feature>
<evidence type="ECO:0000256" key="9">
    <source>
        <dbReference type="ARBA" id="ARBA00023136"/>
    </source>
</evidence>
<feature type="transmembrane region" description="Helical" evidence="13">
    <location>
        <begin position="202"/>
        <end position="225"/>
    </location>
</feature>
<keyword evidence="5 12" id="KW-0812">Transmembrane</keyword>
<dbReference type="InterPro" id="IPR000276">
    <property type="entry name" value="GPCR_Rhodpsn"/>
</dbReference>
<dbReference type="GO" id="GO:0005886">
    <property type="term" value="C:plasma membrane"/>
    <property type="evidence" value="ECO:0007669"/>
    <property type="project" value="UniProtKB-SubCell"/>
</dbReference>
<keyword evidence="9 13" id="KW-0472">Membrane</keyword>
<evidence type="ECO:0000256" key="3">
    <source>
        <dbReference type="ARBA" id="ARBA00022475"/>
    </source>
</evidence>
<keyword evidence="16" id="KW-1185">Reference proteome</keyword>
<gene>
    <name evidence="15" type="ORF">J0S82_002972</name>
</gene>
<feature type="transmembrane region" description="Helical" evidence="13">
    <location>
        <begin position="527"/>
        <end position="553"/>
    </location>
</feature>
<keyword evidence="3" id="KW-1003">Cell membrane</keyword>
<name>A0A8J5ZRW5_GALPY</name>
<dbReference type="CDD" id="cd15912">
    <property type="entry name" value="7tmA_OR6C-like"/>
    <property type="match status" value="2"/>
</dbReference>
<evidence type="ECO:0000313" key="15">
    <source>
        <dbReference type="EMBL" id="KAG8505876.1"/>
    </source>
</evidence>
<dbReference type="PROSITE" id="PS00237">
    <property type="entry name" value="G_PROTEIN_RECEP_F1_1"/>
    <property type="match status" value="2"/>
</dbReference>
<keyword evidence="11 12" id="KW-0807">Transducer</keyword>
<dbReference type="GO" id="GO:0004930">
    <property type="term" value="F:G protein-coupled receptor activity"/>
    <property type="evidence" value="ECO:0007669"/>
    <property type="project" value="UniProtKB-KW"/>
</dbReference>
<feature type="transmembrane region" description="Helical" evidence="13">
    <location>
        <begin position="458"/>
        <end position="478"/>
    </location>
</feature>
<feature type="transmembrane region" description="Helical" evidence="13">
    <location>
        <begin position="158"/>
        <end position="181"/>
    </location>
</feature>
<evidence type="ECO:0000256" key="8">
    <source>
        <dbReference type="ARBA" id="ARBA00023040"/>
    </source>
</evidence>
<dbReference type="Pfam" id="PF13853">
    <property type="entry name" value="7tm_4"/>
    <property type="match status" value="3"/>
</dbReference>
<evidence type="ECO:0000256" key="11">
    <source>
        <dbReference type="ARBA" id="ARBA00023224"/>
    </source>
</evidence>
<dbReference type="PANTHER" id="PTHR26454">
    <property type="entry name" value="OLFACTORY RECEPTOR"/>
    <property type="match status" value="1"/>
</dbReference>
<dbReference type="Gene3D" id="1.20.1070.10">
    <property type="entry name" value="Rhodopsin 7-helix transmembrane proteins"/>
    <property type="match status" value="3"/>
</dbReference>
<proteinExistence type="inferred from homology"/>
<evidence type="ECO:0000256" key="10">
    <source>
        <dbReference type="ARBA" id="ARBA00023170"/>
    </source>
</evidence>
<keyword evidence="4" id="KW-0716">Sensory transduction</keyword>
<evidence type="ECO:0000256" key="12">
    <source>
        <dbReference type="RuleBase" id="RU000688"/>
    </source>
</evidence>
<feature type="domain" description="G-protein coupled receptors family 1 profile" evidence="14">
    <location>
        <begin position="299"/>
        <end position="476"/>
    </location>
</feature>
<keyword evidence="10 12" id="KW-0675">Receptor</keyword>
<dbReference type="Proteomes" id="UP000700334">
    <property type="component" value="Unassembled WGS sequence"/>
</dbReference>
<evidence type="ECO:0000256" key="4">
    <source>
        <dbReference type="ARBA" id="ARBA00022606"/>
    </source>
</evidence>
<dbReference type="PRINTS" id="PR00245">
    <property type="entry name" value="OLFACTORYR"/>
</dbReference>
<feature type="transmembrane region" description="Helical" evidence="13">
    <location>
        <begin position="105"/>
        <end position="127"/>
    </location>
</feature>
<reference evidence="15" key="1">
    <citation type="journal article" date="2021" name="Evol. Appl.">
        <title>The genome of the Pyrenean desman and the effects of bottlenecks and inbreeding on the genomic landscape of an endangered species.</title>
        <authorList>
            <person name="Escoda L."/>
            <person name="Castresana J."/>
        </authorList>
    </citation>
    <scope>NUCLEOTIDE SEQUENCE</scope>
    <source>
        <strain evidence="15">IBE-C5619</strain>
    </source>
</reference>
<feature type="transmembrane region" description="Helical" evidence="13">
    <location>
        <begin position="603"/>
        <end position="622"/>
    </location>
</feature>
<dbReference type="FunFam" id="1.20.1070.10:FF:000013">
    <property type="entry name" value="Olfactory receptor"/>
    <property type="match status" value="3"/>
</dbReference>
<dbReference type="PANTHER" id="PTHR26454:SF70">
    <property type="entry name" value="OLFACTORY RECEPTOR"/>
    <property type="match status" value="1"/>
</dbReference>
<evidence type="ECO:0000259" key="14">
    <source>
        <dbReference type="PROSITE" id="PS50262"/>
    </source>
</evidence>
<comment type="similarity">
    <text evidence="12">Belongs to the G-protein coupled receptor 1 family.</text>
</comment>
<keyword evidence="8 12" id="KW-0297">G-protein coupled receptor</keyword>
<keyword evidence="7 13" id="KW-1133">Transmembrane helix</keyword>
<dbReference type="InterPro" id="IPR000725">
    <property type="entry name" value="Olfact_rcpt"/>
</dbReference>
<feature type="transmembrane region" description="Helical" evidence="13">
    <location>
        <begin position="642"/>
        <end position="662"/>
    </location>
</feature>
<feature type="transmembrane region" description="Helical" evidence="13">
    <location>
        <begin position="423"/>
        <end position="446"/>
    </location>
</feature>
<protein>
    <submittedName>
        <fullName evidence="15">Olfactory receptor 6C2</fullName>
    </submittedName>
</protein>
<evidence type="ECO:0000256" key="7">
    <source>
        <dbReference type="ARBA" id="ARBA00022989"/>
    </source>
</evidence>
<dbReference type="InterPro" id="IPR047132">
    <property type="entry name" value="Olfact_rcpt_6C-like"/>
</dbReference>
<dbReference type="SUPFAM" id="SSF81321">
    <property type="entry name" value="Family A G protein-coupled receptor-like"/>
    <property type="match status" value="3"/>
</dbReference>
<sequence>MLSITGNLIIISLTLVDSQLKTPMYFFLRNFSFLEISFTTVCIPRYLYSLSTGDNTITYTACISQLFFIVLLAATEFFLLAAMSYDRYVAICKPLHYVTIMNTKVCTILIVCCWLSAVIIILTPLGMGLQLEFCDSNAIDHFGCDASPLFKISCSDTWSIELVVIFCAVLIFIVTLIAVVLSYIHIIRTILGFPSASQRKKAFSTCSSHMIVVSITYGSCIFIYIKPSAKEQVDINKGVSVLTTSIAPVLNPFIYTLRNKQVKQAFNDTIKRIAFILNNRVNKTSAYNEKSHITATEFFLLAAMSYDRYVAICKPLHYVTIMNTKVCTILIVCCWLSAVIIILTPLGMGLQLEFCDSNAIDHFGCDASPLFKISCSDTWSIELVVIFCAVLIFIVTLIAVVLSYIHIIRTILGFPSASQRKKAFSTCSSHMIVVSITYGSCIFIYIKPSAKEQVDINKGVSVLMTSVAPVLNPFIYTLRNKQVKQAFSDTIKKIAFILNNFPYHFKDIGQETIKNEKPNCNDTRLKILLFIFLFLSYMLSVSGNLIIITLTFIDSHLKTPMYLFLQNFSFLEFSFTTACIPRFMYTISSGDKSITYNACVSQLLFIDLFAVTEFFLLAIMSYDRYVAICKPLHYTTIMNSRVCRNLILFCWIAALIVILPPIGLGLELEFCNSNVIDHFCCDASPILKISCSDTWLIEQMIIASSVITFIMTLLCVVLSYIYIMRTILRFPSAKQRKKAFSTCSSHMIVVSITYGSCIFIYVNPSAKDKVAINKGISILVTSISPMLNPFIYTLRNKQVKQAFHDSIKKIAFLSKT</sequence>
<dbReference type="AlphaFoldDB" id="A0A8J5ZRW5"/>
<dbReference type="EMBL" id="JAGFMF010012212">
    <property type="protein sequence ID" value="KAG8505876.1"/>
    <property type="molecule type" value="Genomic_DNA"/>
</dbReference>
<evidence type="ECO:0000313" key="16">
    <source>
        <dbReference type="Proteomes" id="UP000700334"/>
    </source>
</evidence>